<gene>
    <name evidence="1" type="ORF">PACL_0491</name>
</gene>
<name>B3G2L7_PSEAI</name>
<proteinExistence type="predicted"/>
<evidence type="ECO:0000313" key="1">
    <source>
        <dbReference type="EMBL" id="ACD39279.1"/>
    </source>
</evidence>
<dbReference type="AlphaFoldDB" id="B3G2L7"/>
<sequence>MTIAGMVPGWALEVHDQTIESYFKRRGSPSGLRFPRLYEAAVSLGLAERYRMAGDLVNCRRLVALAVESHPGHQRLMELEASIAPDTPIRGAGVLLPRSEPGTDD</sequence>
<organism evidence="1">
    <name type="scientific">Pseudomonas aeruginosa</name>
    <dbReference type="NCBI Taxonomy" id="287"/>
    <lineage>
        <taxon>Bacteria</taxon>
        <taxon>Pseudomonadati</taxon>
        <taxon>Pseudomonadota</taxon>
        <taxon>Gammaproteobacteria</taxon>
        <taxon>Pseudomonadales</taxon>
        <taxon>Pseudomonadaceae</taxon>
        <taxon>Pseudomonas</taxon>
    </lineage>
</organism>
<dbReference type="EMBL" id="EU595752">
    <property type="protein sequence ID" value="ACD39279.1"/>
    <property type="molecule type" value="Genomic_DNA"/>
</dbReference>
<protein>
    <submittedName>
        <fullName evidence="1">Uncharacterized protein</fullName>
    </submittedName>
</protein>
<reference evidence="1" key="1">
    <citation type="journal article" date="2008" name="Genomics">
        <title>Large-insert genome analysis technology detects structural variation in Pseudomonas aeruginosa clinical strains from cystic fibrosis patients.</title>
        <authorList>
            <person name="Hayden H.S."/>
            <person name="Gillett W."/>
            <person name="Saenphimmachak C."/>
            <person name="Lim R."/>
            <person name="Zhou Y."/>
            <person name="Jacobs M.A."/>
            <person name="Chang J."/>
            <person name="Rohmer L."/>
            <person name="D'Argenio D.A."/>
            <person name="Palmieri A."/>
            <person name="Levy R."/>
            <person name="Haugen E."/>
            <person name="Wong G.K."/>
            <person name="Brittnacher M.J."/>
            <person name="Burns J.L."/>
            <person name="Miller S.I."/>
            <person name="Olson M.V."/>
            <person name="Kaul R."/>
        </authorList>
    </citation>
    <scope>NUCLEOTIDE SEQUENCE</scope>
    <source>
        <strain evidence="1">PACS171b</strain>
    </source>
</reference>
<accession>B3G2L7</accession>